<dbReference type="VEuPathDB" id="VectorBase:ISCI016754"/>
<dbReference type="InterPro" id="IPR046803">
    <property type="entry name" value="DNAPKcs_CC1-2"/>
</dbReference>
<dbReference type="Proteomes" id="UP000001555">
    <property type="component" value="Unassembled WGS sequence"/>
</dbReference>
<dbReference type="Pfam" id="PF20502">
    <property type="entry name" value="DNAPKcs_CC1-2"/>
    <property type="match status" value="1"/>
</dbReference>
<dbReference type="PaxDb" id="6945-B7PA42"/>
<dbReference type="OrthoDB" id="431717at2759"/>
<gene>
    <name evidence="2" type="ORF">IscW_ISCW016754</name>
</gene>
<evidence type="ECO:0000313" key="2">
    <source>
        <dbReference type="EMBL" id="EEC03464.1"/>
    </source>
</evidence>
<dbReference type="AlphaFoldDB" id="B7PA42"/>
<protein>
    <recommendedName>
        <fullName evidence="1">DNA-dependent protein kinase catalytic subunit CC1/2 domain-containing protein</fullName>
    </recommendedName>
</protein>
<reference evidence="3" key="2">
    <citation type="submission" date="2020-05" db="UniProtKB">
        <authorList>
            <consortium name="EnsemblMetazoa"/>
        </authorList>
    </citation>
    <scope>IDENTIFICATION</scope>
    <source>
        <strain evidence="3">wikel</strain>
    </source>
</reference>
<evidence type="ECO:0000313" key="3">
    <source>
        <dbReference type="EnsemblMetazoa" id="ISCW016754-PA"/>
    </source>
</evidence>
<proteinExistence type="predicted"/>
<dbReference type="VEuPathDB" id="VectorBase:ISCW016754"/>
<keyword evidence="4" id="KW-1185">Reference proteome</keyword>
<dbReference type="EMBL" id="ABJB010034240">
    <property type="status" value="NOT_ANNOTATED_CDS"/>
    <property type="molecule type" value="Genomic_DNA"/>
</dbReference>
<accession>B7PA42</accession>
<feature type="domain" description="DNA-dependent protein kinase catalytic subunit CC1/2" evidence="1">
    <location>
        <begin position="5"/>
        <end position="78"/>
    </location>
</feature>
<dbReference type="EMBL" id="DS669002">
    <property type="protein sequence ID" value="EEC03464.1"/>
    <property type="molecule type" value="Genomic_DNA"/>
</dbReference>
<name>B7PA42_IXOSC</name>
<dbReference type="EnsemblMetazoa" id="ISCW016754-RA">
    <property type="protein sequence ID" value="ISCW016754-PA"/>
    <property type="gene ID" value="ISCW016754"/>
</dbReference>
<organism>
    <name type="scientific">Ixodes scapularis</name>
    <name type="common">Black-legged tick</name>
    <name type="synonym">Deer tick</name>
    <dbReference type="NCBI Taxonomy" id="6945"/>
    <lineage>
        <taxon>Eukaryota</taxon>
        <taxon>Metazoa</taxon>
        <taxon>Ecdysozoa</taxon>
        <taxon>Arthropoda</taxon>
        <taxon>Chelicerata</taxon>
        <taxon>Arachnida</taxon>
        <taxon>Acari</taxon>
        <taxon>Parasitiformes</taxon>
        <taxon>Ixodida</taxon>
        <taxon>Ixodoidea</taxon>
        <taxon>Ixodidae</taxon>
        <taxon>Ixodinae</taxon>
        <taxon>Ixodes</taxon>
    </lineage>
</organism>
<dbReference type="EMBL" id="ABJB010467370">
    <property type="status" value="NOT_ANNOTATED_CDS"/>
    <property type="molecule type" value="Genomic_DNA"/>
</dbReference>
<evidence type="ECO:0000259" key="1">
    <source>
        <dbReference type="Pfam" id="PF20502"/>
    </source>
</evidence>
<sequence length="91" mass="10257">MSMSAKCSVTVRLFNFLATWMETSHGSMASVANPFWRSRAFWRCTVVCVLSPSDAGFDLTDLEVANQLPNEVRLLGKTAHSRCKEWVNFNP</sequence>
<dbReference type="VEuPathDB" id="VectorBase:ISCP_027837"/>
<dbReference type="HOGENOM" id="CLU_2429500_0_0_1"/>
<dbReference type="InParanoid" id="B7PA42"/>
<evidence type="ECO:0000313" key="4">
    <source>
        <dbReference type="Proteomes" id="UP000001555"/>
    </source>
</evidence>
<reference evidence="2 4" key="1">
    <citation type="submission" date="2008-03" db="EMBL/GenBank/DDBJ databases">
        <title>Annotation of Ixodes scapularis.</title>
        <authorList>
            <consortium name="Ixodes scapularis Genome Project Consortium"/>
            <person name="Caler E."/>
            <person name="Hannick L.I."/>
            <person name="Bidwell S."/>
            <person name="Joardar V."/>
            <person name="Thiagarajan M."/>
            <person name="Amedeo P."/>
            <person name="Galinsky K.J."/>
            <person name="Schobel S."/>
            <person name="Inman J."/>
            <person name="Hostetler J."/>
            <person name="Miller J."/>
            <person name="Hammond M."/>
            <person name="Megy K."/>
            <person name="Lawson D."/>
            <person name="Kodira C."/>
            <person name="Sutton G."/>
            <person name="Meyer J."/>
            <person name="Hill C.A."/>
            <person name="Birren B."/>
            <person name="Nene V."/>
            <person name="Collins F."/>
            <person name="Alarcon-Chaidez F."/>
            <person name="Wikel S."/>
            <person name="Strausberg R."/>
        </authorList>
    </citation>
    <scope>NUCLEOTIDE SEQUENCE [LARGE SCALE GENOMIC DNA]</scope>
    <source>
        <strain evidence="4">Wikel</strain>
        <strain evidence="2">Wikel colony</strain>
    </source>
</reference>